<proteinExistence type="predicted"/>
<evidence type="ECO:0000313" key="1">
    <source>
        <dbReference type="EMBL" id="KAE8055849.1"/>
    </source>
</evidence>
<protein>
    <submittedName>
        <fullName evidence="1">Uncharacterized protein</fullName>
    </submittedName>
</protein>
<evidence type="ECO:0000313" key="2">
    <source>
        <dbReference type="Proteomes" id="UP000327013"/>
    </source>
</evidence>
<dbReference type="Proteomes" id="UP000327013">
    <property type="component" value="Chromosome 5"/>
</dbReference>
<reference evidence="1 2" key="1">
    <citation type="submission" date="2019-06" db="EMBL/GenBank/DDBJ databases">
        <title>A chromosomal-level reference genome of Carpinus fangiana (Coryloideae, Betulaceae).</title>
        <authorList>
            <person name="Yang X."/>
            <person name="Wang Z."/>
            <person name="Zhang L."/>
            <person name="Hao G."/>
            <person name="Liu J."/>
            <person name="Yang Y."/>
        </authorList>
    </citation>
    <scope>NUCLEOTIDE SEQUENCE [LARGE SCALE GENOMIC DNA]</scope>
    <source>
        <strain evidence="1">Cfa_2016G</strain>
        <tissue evidence="1">Leaf</tissue>
    </source>
</reference>
<accession>A0A5N6R4E4</accession>
<dbReference type="PANTHER" id="PTHR36051:SF2">
    <property type="entry name" value="DYNAMIN"/>
    <property type="match status" value="1"/>
</dbReference>
<sequence length="309" mass="32167">METTSSTGNSITSSNISIVTEQRKGNLLQGIRIENPFALKVGQVFTGFGIGCGIGIGVGRPINLGAVPMLNQVTSATRGATDAFSGVSRHVNDSLRKLGAKSIEAGVGCGVGFGHGFGVGLAVKPGVLHQIQSCLVQAMTKMMLKFGIAPNLPIGQGALPASLQSGMSMMNQSSLQSGMSMMNQSPLQSGMSMMNQSLNQNPMGSIMQLGTKLSEDTSQGLPGYGNIGSGSTYENFASKGTAIDSPFGSRTEKVLSSFLQNPVLKGEDTENGLAGRLRSENNMLQMGLGNIKIGKPPIRLSYMLVATTN</sequence>
<dbReference type="AlphaFoldDB" id="A0A5N6R4E4"/>
<dbReference type="EMBL" id="CM017325">
    <property type="protein sequence ID" value="KAE8055849.1"/>
    <property type="molecule type" value="Genomic_DNA"/>
</dbReference>
<keyword evidence="2" id="KW-1185">Reference proteome</keyword>
<name>A0A5N6R4E4_9ROSI</name>
<organism evidence="1 2">
    <name type="scientific">Carpinus fangiana</name>
    <dbReference type="NCBI Taxonomy" id="176857"/>
    <lineage>
        <taxon>Eukaryota</taxon>
        <taxon>Viridiplantae</taxon>
        <taxon>Streptophyta</taxon>
        <taxon>Embryophyta</taxon>
        <taxon>Tracheophyta</taxon>
        <taxon>Spermatophyta</taxon>
        <taxon>Magnoliopsida</taxon>
        <taxon>eudicotyledons</taxon>
        <taxon>Gunneridae</taxon>
        <taxon>Pentapetalae</taxon>
        <taxon>rosids</taxon>
        <taxon>fabids</taxon>
        <taxon>Fagales</taxon>
        <taxon>Betulaceae</taxon>
        <taxon>Carpinus</taxon>
    </lineage>
</organism>
<dbReference type="OrthoDB" id="1934430at2759"/>
<gene>
    <name evidence="1" type="ORF">FH972_012667</name>
</gene>
<dbReference type="PANTHER" id="PTHR36051">
    <property type="entry name" value="DYNAMIN"/>
    <property type="match status" value="1"/>
</dbReference>